<dbReference type="GO" id="GO:0003700">
    <property type="term" value="F:DNA-binding transcription factor activity"/>
    <property type="evidence" value="ECO:0007669"/>
    <property type="project" value="InterPro"/>
</dbReference>
<dbReference type="InterPro" id="IPR036390">
    <property type="entry name" value="WH_DNA-bd_sf"/>
</dbReference>
<dbReference type="PROSITE" id="PS50995">
    <property type="entry name" value="HTH_MARR_2"/>
    <property type="match status" value="1"/>
</dbReference>
<evidence type="ECO:0000256" key="2">
    <source>
        <dbReference type="ARBA" id="ARBA00023125"/>
    </source>
</evidence>
<dbReference type="Pfam" id="PF12802">
    <property type="entry name" value="MarR_2"/>
    <property type="match status" value="1"/>
</dbReference>
<feature type="domain" description="HTH marR-type" evidence="4">
    <location>
        <begin position="1"/>
        <end position="136"/>
    </location>
</feature>
<protein>
    <recommendedName>
        <fullName evidence="4">HTH marR-type domain-containing protein</fullName>
    </recommendedName>
</protein>
<evidence type="ECO:0000256" key="3">
    <source>
        <dbReference type="ARBA" id="ARBA00023163"/>
    </source>
</evidence>
<name>A0A2W5USW1_9BACT</name>
<dbReference type="InterPro" id="IPR000835">
    <property type="entry name" value="HTH_MarR-typ"/>
</dbReference>
<evidence type="ECO:0000259" key="4">
    <source>
        <dbReference type="PROSITE" id="PS50995"/>
    </source>
</evidence>
<evidence type="ECO:0000313" key="6">
    <source>
        <dbReference type="Proteomes" id="UP000249061"/>
    </source>
</evidence>
<dbReference type="AlphaFoldDB" id="A0A2W5USW1"/>
<dbReference type="Gene3D" id="1.10.10.10">
    <property type="entry name" value="Winged helix-like DNA-binding domain superfamily/Winged helix DNA-binding domain"/>
    <property type="match status" value="1"/>
</dbReference>
<reference evidence="5 6" key="1">
    <citation type="submission" date="2017-08" db="EMBL/GenBank/DDBJ databases">
        <title>Infants hospitalized years apart are colonized by the same room-sourced microbial strains.</title>
        <authorList>
            <person name="Brooks B."/>
            <person name="Olm M.R."/>
            <person name="Firek B.A."/>
            <person name="Baker R."/>
            <person name="Thomas B.C."/>
            <person name="Morowitz M.J."/>
            <person name="Banfield J.F."/>
        </authorList>
    </citation>
    <scope>NUCLEOTIDE SEQUENCE [LARGE SCALE GENOMIC DNA]</scope>
    <source>
        <strain evidence="5">S2_003_000_R2_14</strain>
    </source>
</reference>
<keyword evidence="3" id="KW-0804">Transcription</keyword>
<comment type="caution">
    <text evidence="5">The sequence shown here is derived from an EMBL/GenBank/DDBJ whole genome shotgun (WGS) entry which is preliminary data.</text>
</comment>
<evidence type="ECO:0000256" key="1">
    <source>
        <dbReference type="ARBA" id="ARBA00023015"/>
    </source>
</evidence>
<dbReference type="EMBL" id="QFQP01000038">
    <property type="protein sequence ID" value="PZR06374.1"/>
    <property type="molecule type" value="Genomic_DNA"/>
</dbReference>
<dbReference type="PANTHER" id="PTHR42756:SF1">
    <property type="entry name" value="TRANSCRIPTIONAL REPRESSOR OF EMRAB OPERON"/>
    <property type="match status" value="1"/>
</dbReference>
<proteinExistence type="predicted"/>
<dbReference type="PANTHER" id="PTHR42756">
    <property type="entry name" value="TRANSCRIPTIONAL REGULATOR, MARR"/>
    <property type="match status" value="1"/>
</dbReference>
<sequence length="140" mass="15430">MNQLGPLLETFLNHISHPRGLALTHLAEAGVTVDQAILLARVQSAPGVALSGLAEALNLSLPSVSQMTERLVKQRYLTREESPEDRRKKSLQLTAKARRFLTSFKKIRAEEFALGASRLSEATQARLTAVLERAVKELES</sequence>
<dbReference type="GO" id="GO:0003677">
    <property type="term" value="F:DNA binding"/>
    <property type="evidence" value="ECO:0007669"/>
    <property type="project" value="UniProtKB-KW"/>
</dbReference>
<keyword evidence="2" id="KW-0238">DNA-binding</keyword>
<dbReference type="PRINTS" id="PR00598">
    <property type="entry name" value="HTHMARR"/>
</dbReference>
<dbReference type="Proteomes" id="UP000249061">
    <property type="component" value="Unassembled WGS sequence"/>
</dbReference>
<dbReference type="SMART" id="SM00347">
    <property type="entry name" value="HTH_MARR"/>
    <property type="match status" value="1"/>
</dbReference>
<evidence type="ECO:0000313" key="5">
    <source>
        <dbReference type="EMBL" id="PZR06374.1"/>
    </source>
</evidence>
<gene>
    <name evidence="5" type="ORF">DI536_30345</name>
</gene>
<accession>A0A2W5USW1</accession>
<keyword evidence="1" id="KW-0805">Transcription regulation</keyword>
<dbReference type="SUPFAM" id="SSF46785">
    <property type="entry name" value="Winged helix' DNA-binding domain"/>
    <property type="match status" value="1"/>
</dbReference>
<organism evidence="5 6">
    <name type="scientific">Archangium gephyra</name>
    <dbReference type="NCBI Taxonomy" id="48"/>
    <lineage>
        <taxon>Bacteria</taxon>
        <taxon>Pseudomonadati</taxon>
        <taxon>Myxococcota</taxon>
        <taxon>Myxococcia</taxon>
        <taxon>Myxococcales</taxon>
        <taxon>Cystobacterineae</taxon>
        <taxon>Archangiaceae</taxon>
        <taxon>Archangium</taxon>
    </lineage>
</organism>
<dbReference type="InterPro" id="IPR036388">
    <property type="entry name" value="WH-like_DNA-bd_sf"/>
</dbReference>